<dbReference type="PROSITE" id="PS51257">
    <property type="entry name" value="PROKAR_LIPOPROTEIN"/>
    <property type="match status" value="1"/>
</dbReference>
<dbReference type="GO" id="GO:0030313">
    <property type="term" value="C:cell envelope"/>
    <property type="evidence" value="ECO:0007669"/>
    <property type="project" value="UniProtKB-SubCell"/>
</dbReference>
<gene>
    <name evidence="6" type="ORF">EII11_02595</name>
</gene>
<evidence type="ECO:0000313" key="7">
    <source>
        <dbReference type="Proteomes" id="UP000280444"/>
    </source>
</evidence>
<comment type="similarity">
    <text evidence="2">Belongs to the bacterial solute-binding protein 2 family.</text>
</comment>
<dbReference type="SUPFAM" id="SSF53822">
    <property type="entry name" value="Periplasmic binding protein-like I"/>
    <property type="match status" value="1"/>
</dbReference>
<dbReference type="CDD" id="cd20005">
    <property type="entry name" value="PBP1_ABC_sugar_binding-like"/>
    <property type="match status" value="1"/>
</dbReference>
<evidence type="ECO:0000256" key="3">
    <source>
        <dbReference type="ARBA" id="ARBA00022729"/>
    </source>
</evidence>
<dbReference type="InterPro" id="IPR025997">
    <property type="entry name" value="SBP_2_dom"/>
</dbReference>
<protein>
    <submittedName>
        <fullName evidence="6">BMP family ABC transporter substrate-binding protein</fullName>
    </submittedName>
</protein>
<comment type="caution">
    <text evidence="6">The sequence shown here is derived from an EMBL/GenBank/DDBJ whole genome shotgun (WGS) entry which is preliminary data.</text>
</comment>
<organism evidence="6 7">
    <name type="scientific">Schaalia canis</name>
    <dbReference type="NCBI Taxonomy" id="100469"/>
    <lineage>
        <taxon>Bacteria</taxon>
        <taxon>Bacillati</taxon>
        <taxon>Actinomycetota</taxon>
        <taxon>Actinomycetes</taxon>
        <taxon>Actinomycetales</taxon>
        <taxon>Actinomycetaceae</taxon>
        <taxon>Schaalia</taxon>
    </lineage>
</organism>
<evidence type="ECO:0000259" key="5">
    <source>
        <dbReference type="Pfam" id="PF13407"/>
    </source>
</evidence>
<dbReference type="RefSeq" id="WP_124868361.1">
    <property type="nucleotide sequence ID" value="NZ_RQZF01000002.1"/>
</dbReference>
<dbReference type="Proteomes" id="UP000280444">
    <property type="component" value="Unassembled WGS sequence"/>
</dbReference>
<comment type="subcellular location">
    <subcellularLocation>
        <location evidence="1">Cell envelope</location>
    </subcellularLocation>
</comment>
<evidence type="ECO:0000256" key="4">
    <source>
        <dbReference type="SAM" id="SignalP"/>
    </source>
</evidence>
<dbReference type="InterPro" id="IPR028082">
    <property type="entry name" value="Peripla_BP_I"/>
</dbReference>
<dbReference type="Pfam" id="PF13407">
    <property type="entry name" value="Peripla_BP_4"/>
    <property type="match status" value="1"/>
</dbReference>
<keyword evidence="7" id="KW-1185">Reference proteome</keyword>
<evidence type="ECO:0000256" key="2">
    <source>
        <dbReference type="ARBA" id="ARBA00007639"/>
    </source>
</evidence>
<dbReference type="PANTHER" id="PTHR46847">
    <property type="entry name" value="D-ALLOSE-BINDING PERIPLASMIC PROTEIN-RELATED"/>
    <property type="match status" value="1"/>
</dbReference>
<name>A0A3P1SER5_9ACTO</name>
<keyword evidence="3 4" id="KW-0732">Signal</keyword>
<feature type="signal peptide" evidence="4">
    <location>
        <begin position="1"/>
        <end position="30"/>
    </location>
</feature>
<dbReference type="OrthoDB" id="9800520at2"/>
<reference evidence="6 7" key="1">
    <citation type="submission" date="2018-11" db="EMBL/GenBank/DDBJ databases">
        <title>Genomes From Bacteria Associated with the Canine Oral Cavity: a Test Case for Automated Genome-Based Taxonomic Assignment.</title>
        <authorList>
            <person name="Coil D.A."/>
            <person name="Jospin G."/>
            <person name="Darling A.E."/>
            <person name="Wallis C."/>
            <person name="Davis I.J."/>
            <person name="Harris S."/>
            <person name="Eisen J.A."/>
            <person name="Holcombe L.J."/>
            <person name="O'Flynn C."/>
        </authorList>
    </citation>
    <scope>NUCLEOTIDE SEQUENCE [LARGE SCALE GENOMIC DNA]</scope>
    <source>
        <strain evidence="6 7">OH770</strain>
    </source>
</reference>
<sequence length="335" mass="34778">MRSIGRMTTVAAACVMALGLAACSGSTAPAADAPASEAPATEAPATEEGGTIYLVSKGFQHRFWQAVNEGAQEAGKELGYTVEFVGPQDETKVTEQLDQLKTALASGPKAIGFAALDSKAAAPVLEEIKAAGIPVIAFDSGVESDIPLTTVQTDNKAAAAEAAKHMVELIGGKGTVGLICHDQTSQTGKQRCEGFQEYIKTNAPDVTLLDPQYAGEVGKAADTAKALIQANPELVGLYGSNEAAATGAIQGATEAGKAELKVVGFDSGKTQIAAIKEGKQAGAITQAPKKMGRMTVEAAVKAIKGEKLEKIIDSGFYWYDKANIEDDEIKPNLYE</sequence>
<dbReference type="PANTHER" id="PTHR46847:SF1">
    <property type="entry name" value="D-ALLOSE-BINDING PERIPLASMIC PROTEIN-RELATED"/>
    <property type="match status" value="1"/>
</dbReference>
<dbReference type="AlphaFoldDB" id="A0A3P1SER5"/>
<evidence type="ECO:0000313" key="6">
    <source>
        <dbReference type="EMBL" id="RRC95781.1"/>
    </source>
</evidence>
<proteinExistence type="inferred from homology"/>
<accession>A0A3P1SER5</accession>
<feature type="domain" description="Periplasmic binding protein" evidence="5">
    <location>
        <begin position="52"/>
        <end position="307"/>
    </location>
</feature>
<dbReference type="GO" id="GO:0030246">
    <property type="term" value="F:carbohydrate binding"/>
    <property type="evidence" value="ECO:0007669"/>
    <property type="project" value="UniProtKB-ARBA"/>
</dbReference>
<dbReference type="EMBL" id="RQZF01000002">
    <property type="protein sequence ID" value="RRC95781.1"/>
    <property type="molecule type" value="Genomic_DNA"/>
</dbReference>
<evidence type="ECO:0000256" key="1">
    <source>
        <dbReference type="ARBA" id="ARBA00004196"/>
    </source>
</evidence>
<feature type="chain" id="PRO_5017958514" evidence="4">
    <location>
        <begin position="31"/>
        <end position="335"/>
    </location>
</feature>
<dbReference type="Gene3D" id="3.40.50.2300">
    <property type="match status" value="2"/>
</dbReference>